<reference evidence="1" key="1">
    <citation type="submission" date="2020-12" db="EMBL/GenBank/DDBJ databases">
        <title>WGS assembly of Carya illinoinensis cv. Pawnee.</title>
        <authorList>
            <person name="Platts A."/>
            <person name="Shu S."/>
            <person name="Wright S."/>
            <person name="Barry K."/>
            <person name="Edger P."/>
            <person name="Pires J.C."/>
            <person name="Schmutz J."/>
        </authorList>
    </citation>
    <scope>NUCLEOTIDE SEQUENCE</scope>
    <source>
        <tissue evidence="1">Leaf</tissue>
    </source>
</reference>
<gene>
    <name evidence="1" type="ORF">CIPAW_02G035000</name>
</gene>
<protein>
    <submittedName>
        <fullName evidence="1">Uncharacterized protein</fullName>
    </submittedName>
</protein>
<evidence type="ECO:0000313" key="2">
    <source>
        <dbReference type="Proteomes" id="UP000811609"/>
    </source>
</evidence>
<evidence type="ECO:0000313" key="1">
    <source>
        <dbReference type="EMBL" id="KAG6663579.1"/>
    </source>
</evidence>
<dbReference type="AlphaFoldDB" id="A0A8T1RAF7"/>
<name>A0A8T1RAF7_CARIL</name>
<accession>A0A8T1RAF7</accession>
<organism evidence="1 2">
    <name type="scientific">Carya illinoinensis</name>
    <name type="common">Pecan</name>
    <dbReference type="NCBI Taxonomy" id="32201"/>
    <lineage>
        <taxon>Eukaryota</taxon>
        <taxon>Viridiplantae</taxon>
        <taxon>Streptophyta</taxon>
        <taxon>Embryophyta</taxon>
        <taxon>Tracheophyta</taxon>
        <taxon>Spermatophyta</taxon>
        <taxon>Magnoliopsida</taxon>
        <taxon>eudicotyledons</taxon>
        <taxon>Gunneridae</taxon>
        <taxon>Pentapetalae</taxon>
        <taxon>rosids</taxon>
        <taxon>fabids</taxon>
        <taxon>Fagales</taxon>
        <taxon>Juglandaceae</taxon>
        <taxon>Carya</taxon>
    </lineage>
</organism>
<proteinExistence type="predicted"/>
<comment type="caution">
    <text evidence="1">The sequence shown here is derived from an EMBL/GenBank/DDBJ whole genome shotgun (WGS) entry which is preliminary data.</text>
</comment>
<dbReference type="EMBL" id="CM031810">
    <property type="protein sequence ID" value="KAG6663579.1"/>
    <property type="molecule type" value="Genomic_DNA"/>
</dbReference>
<keyword evidence="2" id="KW-1185">Reference proteome</keyword>
<dbReference type="Proteomes" id="UP000811609">
    <property type="component" value="Chromosome 2"/>
</dbReference>
<sequence>MVGMCRDSRTLLSRHSKRVLLFRILSWTRSMALVPIPSCFHSHFKNI</sequence>